<dbReference type="Proteomes" id="UP001200334">
    <property type="component" value="Unassembled WGS sequence"/>
</dbReference>
<evidence type="ECO:0000313" key="2">
    <source>
        <dbReference type="EMBL" id="MCD5564071.1"/>
    </source>
</evidence>
<sequence length="79" mass="9299">MVKLILELHHFIFSFHGQVIRQDKDHKDIPVVTVFHIPAQYIALYMRSIGHESLFFYYVSFAVFISLMIYVFALKGCDC</sequence>
<reference evidence="2 3" key="1">
    <citation type="submission" date="2021-12" db="EMBL/GenBank/DDBJ databases">
        <title>Antimicrobial susceptibility of Lactobacillus delbrueckii subsp. lactis obtained from milk products and other habitats.</title>
        <authorList>
            <person name="Shani N."/>
        </authorList>
    </citation>
    <scope>NUCLEOTIDE SEQUENCE [LARGE SCALE GENOMIC DNA]</scope>
    <source>
        <strain evidence="2 3">FAM 21755</strain>
    </source>
</reference>
<dbReference type="RefSeq" id="WP_231524763.1">
    <property type="nucleotide sequence ID" value="NZ_JAJNTC010000002.1"/>
</dbReference>
<organism evidence="2 3">
    <name type="scientific">Lactobacillus delbrueckii subsp. lactis</name>
    <dbReference type="NCBI Taxonomy" id="29397"/>
    <lineage>
        <taxon>Bacteria</taxon>
        <taxon>Bacillati</taxon>
        <taxon>Bacillota</taxon>
        <taxon>Bacilli</taxon>
        <taxon>Lactobacillales</taxon>
        <taxon>Lactobacillaceae</taxon>
        <taxon>Lactobacillus</taxon>
    </lineage>
</organism>
<protein>
    <submittedName>
        <fullName evidence="2">Uncharacterized protein</fullName>
    </submittedName>
</protein>
<gene>
    <name evidence="2" type="ORF">LOB85_08175</name>
</gene>
<keyword evidence="1" id="KW-1133">Transmembrane helix</keyword>
<evidence type="ECO:0000256" key="1">
    <source>
        <dbReference type="SAM" id="Phobius"/>
    </source>
</evidence>
<name>A0ABD4SHZ3_LACDL</name>
<evidence type="ECO:0000313" key="3">
    <source>
        <dbReference type="Proteomes" id="UP001200334"/>
    </source>
</evidence>
<comment type="caution">
    <text evidence="2">The sequence shown here is derived from an EMBL/GenBank/DDBJ whole genome shotgun (WGS) entry which is preliminary data.</text>
</comment>
<keyword evidence="1" id="KW-0472">Membrane</keyword>
<dbReference type="EMBL" id="JAJNUY010000042">
    <property type="protein sequence ID" value="MCD5564071.1"/>
    <property type="molecule type" value="Genomic_DNA"/>
</dbReference>
<proteinExistence type="predicted"/>
<accession>A0ABD4SHZ3</accession>
<feature type="transmembrane region" description="Helical" evidence="1">
    <location>
        <begin position="55"/>
        <end position="74"/>
    </location>
</feature>
<keyword evidence="1" id="KW-0812">Transmembrane</keyword>
<dbReference type="AlphaFoldDB" id="A0ABD4SHZ3"/>